<name>A0A1D1VHR5_RAMVA</name>
<feature type="region of interest" description="Disordered" evidence="1">
    <location>
        <begin position="82"/>
        <end position="137"/>
    </location>
</feature>
<accession>A0A1D1VHR5</accession>
<sequence>MPPVASRKASEDFFGASTTMVAHRAMTSAGDRSKRATFMSMSVHCPPPTTPIVDARFMPFSFNLAPGSMVGSVKNYSIPKLNQSSEATKKSPSPSDSTTKPQHTPVHQIVKKRKEPGSKSAVESPKKKDVTPKAPSNKIAPISFTEFQNKPKPTLVNIKTVNRVRQMDAIPKVVEAVAEKKSVDSEESVDEFFECEEVVVDSKIPPVGQTSPASSATVLSIPEYSSNIFVRNGSGEMPKVVCNMAESVRKATTGSALVKPIKMKFKRLPDEKNGSRMVCQKLSPDKQGEKKILPAPEKKETGVAVKTSEEVTIEKKDEGKILPALKIKEGGVSVATIFVPPDPKYTLTSSQRRVSQLPLVFTPDGQKRMVVTSIDKEVTPKKKPKLDDQLPVANQFDKMVDSSTRNQAAETVAKSDSGNQVLVAVPIDVSVNQAEVVVVNPVRPDNTAAAFAAHLEEHLYEGKPGPEIVSIKSRVLDLEGNRELWLVEWKDEKIGRRIVTDDFLQSNAAYQFKMVDYFSVLDPPVPGDFAALAEGMTVYREGRREKVEELTAEVVPKLLLVKEKVTVGDPLDFLSRDGAKEKKRVRSRPAPIDSFGLFPPSSYVLEDRMLSEASLWNAEGEANAMSGETLERSRRSRRLEDPDFLRLFSSSPDDFLGFLHEVSS</sequence>
<keyword evidence="3" id="KW-1185">Reference proteome</keyword>
<gene>
    <name evidence="2" type="primary">RvY_11202-1</name>
    <name evidence="2" type="synonym">RvY_11202.1</name>
    <name evidence="2" type="ORF">RvY_11202</name>
</gene>
<evidence type="ECO:0000313" key="2">
    <source>
        <dbReference type="EMBL" id="GAV00336.1"/>
    </source>
</evidence>
<dbReference type="Proteomes" id="UP000186922">
    <property type="component" value="Unassembled WGS sequence"/>
</dbReference>
<feature type="compositionally biased region" description="Low complexity" evidence="1">
    <location>
        <begin position="90"/>
        <end position="101"/>
    </location>
</feature>
<proteinExistence type="predicted"/>
<protein>
    <submittedName>
        <fullName evidence="2">Uncharacterized protein</fullName>
    </submittedName>
</protein>
<dbReference type="EMBL" id="BDGG01000006">
    <property type="protein sequence ID" value="GAV00336.1"/>
    <property type="molecule type" value="Genomic_DNA"/>
</dbReference>
<comment type="caution">
    <text evidence="2">The sequence shown here is derived from an EMBL/GenBank/DDBJ whole genome shotgun (WGS) entry which is preliminary data.</text>
</comment>
<reference evidence="2 3" key="1">
    <citation type="journal article" date="2016" name="Nat. Commun.">
        <title>Extremotolerant tardigrade genome and improved radiotolerance of human cultured cells by tardigrade-unique protein.</title>
        <authorList>
            <person name="Hashimoto T."/>
            <person name="Horikawa D.D."/>
            <person name="Saito Y."/>
            <person name="Kuwahara H."/>
            <person name="Kozuka-Hata H."/>
            <person name="Shin-I T."/>
            <person name="Minakuchi Y."/>
            <person name="Ohishi K."/>
            <person name="Motoyama A."/>
            <person name="Aizu T."/>
            <person name="Enomoto A."/>
            <person name="Kondo K."/>
            <person name="Tanaka S."/>
            <person name="Hara Y."/>
            <person name="Koshikawa S."/>
            <person name="Sagara H."/>
            <person name="Miura T."/>
            <person name="Yokobori S."/>
            <person name="Miyagawa K."/>
            <person name="Suzuki Y."/>
            <person name="Kubo T."/>
            <person name="Oyama M."/>
            <person name="Kohara Y."/>
            <person name="Fujiyama A."/>
            <person name="Arakawa K."/>
            <person name="Katayama T."/>
            <person name="Toyoda A."/>
            <person name="Kunieda T."/>
        </authorList>
    </citation>
    <scope>NUCLEOTIDE SEQUENCE [LARGE SCALE GENOMIC DNA]</scope>
    <source>
        <strain evidence="2 3">YOKOZUNA-1</strain>
    </source>
</reference>
<evidence type="ECO:0000313" key="3">
    <source>
        <dbReference type="Proteomes" id="UP000186922"/>
    </source>
</evidence>
<organism evidence="2 3">
    <name type="scientific">Ramazzottius varieornatus</name>
    <name type="common">Water bear</name>
    <name type="synonym">Tardigrade</name>
    <dbReference type="NCBI Taxonomy" id="947166"/>
    <lineage>
        <taxon>Eukaryota</taxon>
        <taxon>Metazoa</taxon>
        <taxon>Ecdysozoa</taxon>
        <taxon>Tardigrada</taxon>
        <taxon>Eutardigrada</taxon>
        <taxon>Parachela</taxon>
        <taxon>Hypsibioidea</taxon>
        <taxon>Ramazzottiidae</taxon>
        <taxon>Ramazzottius</taxon>
    </lineage>
</organism>
<evidence type="ECO:0000256" key="1">
    <source>
        <dbReference type="SAM" id="MobiDB-lite"/>
    </source>
</evidence>
<dbReference type="AlphaFoldDB" id="A0A1D1VHR5"/>